<feature type="transmembrane region" description="Helical" evidence="1">
    <location>
        <begin position="228"/>
        <end position="245"/>
    </location>
</feature>
<feature type="transmembrane region" description="Helical" evidence="1">
    <location>
        <begin position="177"/>
        <end position="207"/>
    </location>
</feature>
<dbReference type="InParanoid" id="A0A2K2AIN1"/>
<reference evidence="2 3" key="1">
    <citation type="journal article" date="2006" name="Science">
        <title>The genome of black cottonwood, Populus trichocarpa (Torr. &amp; Gray).</title>
        <authorList>
            <person name="Tuskan G.A."/>
            <person name="Difazio S."/>
            <person name="Jansson S."/>
            <person name="Bohlmann J."/>
            <person name="Grigoriev I."/>
            <person name="Hellsten U."/>
            <person name="Putnam N."/>
            <person name="Ralph S."/>
            <person name="Rombauts S."/>
            <person name="Salamov A."/>
            <person name="Schein J."/>
            <person name="Sterck L."/>
            <person name="Aerts A."/>
            <person name="Bhalerao R.R."/>
            <person name="Bhalerao R.P."/>
            <person name="Blaudez D."/>
            <person name="Boerjan W."/>
            <person name="Brun A."/>
            <person name="Brunner A."/>
            <person name="Busov V."/>
            <person name="Campbell M."/>
            <person name="Carlson J."/>
            <person name="Chalot M."/>
            <person name="Chapman J."/>
            <person name="Chen G.L."/>
            <person name="Cooper D."/>
            <person name="Coutinho P.M."/>
            <person name="Couturier J."/>
            <person name="Covert S."/>
            <person name="Cronk Q."/>
            <person name="Cunningham R."/>
            <person name="Davis J."/>
            <person name="Degroeve S."/>
            <person name="Dejardin A."/>
            <person name="Depamphilis C."/>
            <person name="Detter J."/>
            <person name="Dirks B."/>
            <person name="Dubchak I."/>
            <person name="Duplessis S."/>
            <person name="Ehlting J."/>
            <person name="Ellis B."/>
            <person name="Gendler K."/>
            <person name="Goodstein D."/>
            <person name="Gribskov M."/>
            <person name="Grimwood J."/>
            <person name="Groover A."/>
            <person name="Gunter L."/>
            <person name="Hamberger B."/>
            <person name="Heinze B."/>
            <person name="Helariutta Y."/>
            <person name="Henrissat B."/>
            <person name="Holligan D."/>
            <person name="Holt R."/>
            <person name="Huang W."/>
            <person name="Islam-Faridi N."/>
            <person name="Jones S."/>
            <person name="Jones-Rhoades M."/>
            <person name="Jorgensen R."/>
            <person name="Joshi C."/>
            <person name="Kangasjarvi J."/>
            <person name="Karlsson J."/>
            <person name="Kelleher C."/>
            <person name="Kirkpatrick R."/>
            <person name="Kirst M."/>
            <person name="Kohler A."/>
            <person name="Kalluri U."/>
            <person name="Larimer F."/>
            <person name="Leebens-Mack J."/>
            <person name="Leple J.C."/>
            <person name="Locascio P."/>
            <person name="Lou Y."/>
            <person name="Lucas S."/>
            <person name="Martin F."/>
            <person name="Montanini B."/>
            <person name="Napoli C."/>
            <person name="Nelson D.R."/>
            <person name="Nelson C."/>
            <person name="Nieminen K."/>
            <person name="Nilsson O."/>
            <person name="Pereda V."/>
            <person name="Peter G."/>
            <person name="Philippe R."/>
            <person name="Pilate G."/>
            <person name="Poliakov A."/>
            <person name="Razumovskaya J."/>
            <person name="Richardson P."/>
            <person name="Rinaldi C."/>
            <person name="Ritland K."/>
            <person name="Rouze P."/>
            <person name="Ryaboy D."/>
            <person name="Schmutz J."/>
            <person name="Schrader J."/>
            <person name="Segerman B."/>
            <person name="Shin H."/>
            <person name="Siddiqui A."/>
            <person name="Sterky F."/>
            <person name="Terry A."/>
            <person name="Tsai C.J."/>
            <person name="Uberbacher E."/>
            <person name="Unneberg P."/>
            <person name="Vahala J."/>
            <person name="Wall K."/>
            <person name="Wessler S."/>
            <person name="Yang G."/>
            <person name="Yin T."/>
            <person name="Douglas C."/>
            <person name="Marra M."/>
            <person name="Sandberg G."/>
            <person name="Van de Peer Y."/>
            <person name="Rokhsar D."/>
        </authorList>
    </citation>
    <scope>NUCLEOTIDE SEQUENCE [LARGE SCALE GENOMIC DNA]</scope>
    <source>
        <strain evidence="3">cv. Nisqually</strain>
    </source>
</reference>
<keyword evidence="3" id="KW-1185">Reference proteome</keyword>
<accession>A0A2K2AIN1</accession>
<dbReference type="AlphaFoldDB" id="A0A2K2AIN1"/>
<evidence type="ECO:0000256" key="1">
    <source>
        <dbReference type="SAM" id="Phobius"/>
    </source>
</evidence>
<evidence type="ECO:0000313" key="3">
    <source>
        <dbReference type="Proteomes" id="UP000006729"/>
    </source>
</evidence>
<keyword evidence="1" id="KW-0812">Transmembrane</keyword>
<gene>
    <name evidence="2" type="ORF">POPTR_005G184600</name>
</gene>
<dbReference type="PANTHER" id="PTHR33133:SF51">
    <property type="entry name" value="THH1_TOM1_TOM3 DOMAIN-CONTAINING PROTEIN"/>
    <property type="match status" value="1"/>
</dbReference>
<keyword evidence="1" id="KW-1133">Transmembrane helix</keyword>
<dbReference type="Proteomes" id="UP000006729">
    <property type="component" value="Chromosome 5"/>
</dbReference>
<feature type="transmembrane region" description="Helical" evidence="1">
    <location>
        <begin position="143"/>
        <end position="171"/>
    </location>
</feature>
<protein>
    <submittedName>
        <fullName evidence="2">Uncharacterized protein</fullName>
    </submittedName>
</protein>
<name>A0A2K2AIN1_POPTR</name>
<dbReference type="PANTHER" id="PTHR33133">
    <property type="entry name" value="OS08G0107100 PROTEIN-RELATED"/>
    <property type="match status" value="1"/>
</dbReference>
<organism evidence="2 3">
    <name type="scientific">Populus trichocarpa</name>
    <name type="common">Western balsam poplar</name>
    <name type="synonym">Populus balsamifera subsp. trichocarpa</name>
    <dbReference type="NCBI Taxonomy" id="3694"/>
    <lineage>
        <taxon>Eukaryota</taxon>
        <taxon>Viridiplantae</taxon>
        <taxon>Streptophyta</taxon>
        <taxon>Embryophyta</taxon>
        <taxon>Tracheophyta</taxon>
        <taxon>Spermatophyta</taxon>
        <taxon>Magnoliopsida</taxon>
        <taxon>eudicotyledons</taxon>
        <taxon>Gunneridae</taxon>
        <taxon>Pentapetalae</taxon>
        <taxon>rosids</taxon>
        <taxon>fabids</taxon>
        <taxon>Malpighiales</taxon>
        <taxon>Salicaceae</taxon>
        <taxon>Saliceae</taxon>
        <taxon>Populus</taxon>
    </lineage>
</organism>
<dbReference type="GO" id="GO:0016020">
    <property type="term" value="C:membrane"/>
    <property type="evidence" value="ECO:0000318"/>
    <property type="project" value="GO_Central"/>
</dbReference>
<feature type="transmembrane region" description="Helical" evidence="1">
    <location>
        <begin position="97"/>
        <end position="122"/>
    </location>
</feature>
<dbReference type="EMBL" id="CM009294">
    <property type="protein sequence ID" value="PNT37369.1"/>
    <property type="molecule type" value="Genomic_DNA"/>
</dbReference>
<feature type="transmembrane region" description="Helical" evidence="1">
    <location>
        <begin position="30"/>
        <end position="48"/>
    </location>
</feature>
<proteinExistence type="predicted"/>
<feature type="transmembrane region" description="Helical" evidence="1">
    <location>
        <begin position="260"/>
        <end position="284"/>
    </location>
</feature>
<evidence type="ECO:0000313" key="2">
    <source>
        <dbReference type="EMBL" id="PNT37369.1"/>
    </source>
</evidence>
<sequence>MDSKQEEMQFLGLFGIYKEAFKIIFSRKTIFSQITLVFILPTSFVFIANMKVSNALFAKIIEVVQVPRMQPQAGTPEQIELCLPNSTGWTQLLFFKAAYITFLLLFSPLSTAAVVYTIACISTGQEVTFKMVMRAVPKFWKRLVIISACAFAAIIAFTMGTLLTIAVTRIFMINRYILAIGFVLLVLFFMGFVYISLVWQTASVVSVSEEAYVMTAMIKSQALVRGKTKVMGVIFLTMTISYVIMKIEFSKLVEGSSLGIVNRVSCGIICFLLLVLLILFELVIQTVTYIVCKSYHHENIDKSTTLDHLDAGYNDYVPLKAKDV</sequence>
<dbReference type="STRING" id="3694.A0A2K2AIN1"/>
<keyword evidence="1" id="KW-0472">Membrane</keyword>